<dbReference type="GO" id="GO:0016787">
    <property type="term" value="F:hydrolase activity"/>
    <property type="evidence" value="ECO:0007669"/>
    <property type="project" value="UniProtKB-KW"/>
</dbReference>
<dbReference type="InterPro" id="IPR054105">
    <property type="entry name" value="WHD_NrtR"/>
</dbReference>
<dbReference type="PANTHER" id="PTHR43736:SF4">
    <property type="entry name" value="SLR1690 PROTEIN"/>
    <property type="match status" value="1"/>
</dbReference>
<evidence type="ECO:0000313" key="2">
    <source>
        <dbReference type="EMBL" id="EKD24709.1"/>
    </source>
</evidence>
<dbReference type="InterPro" id="IPR015797">
    <property type="entry name" value="NUDIX_hydrolase-like_dom_sf"/>
</dbReference>
<feature type="domain" description="Nudix hydrolase" evidence="1">
    <location>
        <begin position="5"/>
        <end position="138"/>
    </location>
</feature>
<protein>
    <submittedName>
        <fullName evidence="2">Nudix hydrolase</fullName>
    </submittedName>
</protein>
<dbReference type="Pfam" id="PF00293">
    <property type="entry name" value="NUDIX"/>
    <property type="match status" value="1"/>
</dbReference>
<dbReference type="AlphaFoldDB" id="K1YH87"/>
<dbReference type="Gene3D" id="3.90.79.10">
    <property type="entry name" value="Nucleoside Triphosphate Pyrophosphohydrolase"/>
    <property type="match status" value="1"/>
</dbReference>
<dbReference type="InterPro" id="IPR036388">
    <property type="entry name" value="WH-like_DNA-bd_sf"/>
</dbReference>
<reference evidence="2" key="1">
    <citation type="journal article" date="2012" name="Science">
        <title>Fermentation, hydrogen, and sulfur metabolism in multiple uncultivated bacterial phyla.</title>
        <authorList>
            <person name="Wrighton K.C."/>
            <person name="Thomas B.C."/>
            <person name="Sharon I."/>
            <person name="Miller C.S."/>
            <person name="Castelle C.J."/>
            <person name="VerBerkmoes N.C."/>
            <person name="Wilkins M.J."/>
            <person name="Hettich R.L."/>
            <person name="Lipton M.S."/>
            <person name="Williams K.H."/>
            <person name="Long P.E."/>
            <person name="Banfield J.F."/>
        </authorList>
    </citation>
    <scope>NUCLEOTIDE SEQUENCE [LARGE SCALE GENOMIC DNA]</scope>
</reference>
<name>K1YH87_9BACT</name>
<dbReference type="Pfam" id="PF21906">
    <property type="entry name" value="WHD_NrtR"/>
    <property type="match status" value="1"/>
</dbReference>
<comment type="caution">
    <text evidence="2">The sequence shown here is derived from an EMBL/GenBank/DDBJ whole genome shotgun (WGS) entry which is preliminary data.</text>
</comment>
<dbReference type="EMBL" id="AMFJ01036174">
    <property type="protein sequence ID" value="EKD24709.1"/>
    <property type="molecule type" value="Genomic_DNA"/>
</dbReference>
<organism evidence="2">
    <name type="scientific">uncultured bacterium</name>
    <name type="common">gcode 4</name>
    <dbReference type="NCBI Taxonomy" id="1234023"/>
    <lineage>
        <taxon>Bacteria</taxon>
        <taxon>environmental samples</taxon>
    </lineage>
</organism>
<sequence>MIKQHILVTVDDIVFTIADGSLQILFIKRSIEPFKWEWALPGWFVRENETLQEAAYRKLAEETSVKNAYLEQLYTFSEVNRDPRWRAISCAYIALMSKENIVFAAGSDASEAKFFDVKKLPKLAFDHKKIVEYAIQRLKRKMEYTNVAQYILPKKFTLRQLQDVYETTLDQRIDVRNFRKKIEKLDLIKATWEKEIGVKYRPAKLYTFVHKNIKIVDIM</sequence>
<evidence type="ECO:0000259" key="1">
    <source>
        <dbReference type="PROSITE" id="PS51462"/>
    </source>
</evidence>
<dbReference type="InterPro" id="IPR000086">
    <property type="entry name" value="NUDIX_hydrolase_dom"/>
</dbReference>
<dbReference type="SUPFAM" id="SSF46785">
    <property type="entry name" value="Winged helix' DNA-binding domain"/>
    <property type="match status" value="1"/>
</dbReference>
<dbReference type="Gene3D" id="1.10.10.10">
    <property type="entry name" value="Winged helix-like DNA-binding domain superfamily/Winged helix DNA-binding domain"/>
    <property type="match status" value="1"/>
</dbReference>
<keyword evidence="2" id="KW-0378">Hydrolase</keyword>
<proteinExistence type="predicted"/>
<gene>
    <name evidence="2" type="ORF">ACD_80C00167G0007</name>
</gene>
<dbReference type="SUPFAM" id="SSF55811">
    <property type="entry name" value="Nudix"/>
    <property type="match status" value="1"/>
</dbReference>
<dbReference type="PANTHER" id="PTHR43736">
    <property type="entry name" value="ADP-RIBOSE PYROPHOSPHATASE"/>
    <property type="match status" value="1"/>
</dbReference>
<dbReference type="InterPro" id="IPR036390">
    <property type="entry name" value="WH_DNA-bd_sf"/>
</dbReference>
<dbReference type="CDD" id="cd18873">
    <property type="entry name" value="NUDIX_NadM_like"/>
    <property type="match status" value="1"/>
</dbReference>
<dbReference type="PROSITE" id="PS51462">
    <property type="entry name" value="NUDIX"/>
    <property type="match status" value="1"/>
</dbReference>
<accession>K1YH87</accession>